<name>A0AAN6YR61_9PEZI</name>
<dbReference type="InterPro" id="IPR023210">
    <property type="entry name" value="NADP_OxRdtase_dom"/>
</dbReference>
<dbReference type="AlphaFoldDB" id="A0AAN6YR61"/>
<dbReference type="EMBL" id="MU853344">
    <property type="protein sequence ID" value="KAK4111847.1"/>
    <property type="molecule type" value="Genomic_DNA"/>
</dbReference>
<dbReference type="InterPro" id="IPR050791">
    <property type="entry name" value="Aldo-Keto_reductase"/>
</dbReference>
<evidence type="ECO:0000256" key="1">
    <source>
        <dbReference type="ARBA" id="ARBA00023002"/>
    </source>
</evidence>
<accession>A0AAN6YR61</accession>
<evidence type="ECO:0000259" key="2">
    <source>
        <dbReference type="Pfam" id="PF00248"/>
    </source>
</evidence>
<dbReference type="RefSeq" id="XP_064669417.1">
    <property type="nucleotide sequence ID" value="XM_064815284.1"/>
</dbReference>
<keyword evidence="1" id="KW-0560">Oxidoreductase</keyword>
<reference evidence="3" key="2">
    <citation type="submission" date="2023-05" db="EMBL/GenBank/DDBJ databases">
        <authorList>
            <consortium name="Lawrence Berkeley National Laboratory"/>
            <person name="Steindorff A."/>
            <person name="Hensen N."/>
            <person name="Bonometti L."/>
            <person name="Westerberg I."/>
            <person name="Brannstrom I.O."/>
            <person name="Guillou S."/>
            <person name="Cros-Aarteil S."/>
            <person name="Calhoun S."/>
            <person name="Haridas S."/>
            <person name="Kuo A."/>
            <person name="Mondo S."/>
            <person name="Pangilinan J."/>
            <person name="Riley R."/>
            <person name="Labutti K."/>
            <person name="Andreopoulos B."/>
            <person name="Lipzen A."/>
            <person name="Chen C."/>
            <person name="Yanf M."/>
            <person name="Daum C."/>
            <person name="Ng V."/>
            <person name="Clum A."/>
            <person name="Ohm R."/>
            <person name="Martin F."/>
            <person name="Silar P."/>
            <person name="Natvig D."/>
            <person name="Lalanne C."/>
            <person name="Gautier V."/>
            <person name="Ament-Velasquez S.L."/>
            <person name="Kruys A."/>
            <person name="Hutchinson M.I."/>
            <person name="Powell A.J."/>
            <person name="Barry K."/>
            <person name="Miller A.N."/>
            <person name="Grigoriev I.V."/>
            <person name="Debuchy R."/>
            <person name="Gladieux P."/>
            <person name="Thoren M.H."/>
            <person name="Johannesson H."/>
        </authorList>
    </citation>
    <scope>NUCLEOTIDE SEQUENCE</scope>
    <source>
        <strain evidence="3">CBS 508.74</strain>
    </source>
</reference>
<evidence type="ECO:0000313" key="3">
    <source>
        <dbReference type="EMBL" id="KAK4111847.1"/>
    </source>
</evidence>
<comment type="caution">
    <text evidence="3">The sequence shown here is derived from an EMBL/GenBank/DDBJ whole genome shotgun (WGS) entry which is preliminary data.</text>
</comment>
<proteinExistence type="predicted"/>
<dbReference type="Proteomes" id="UP001302812">
    <property type="component" value="Unassembled WGS sequence"/>
</dbReference>
<dbReference type="CDD" id="cd19077">
    <property type="entry name" value="AKR_AKR8A1-2"/>
    <property type="match status" value="1"/>
</dbReference>
<dbReference type="GO" id="GO:0005737">
    <property type="term" value="C:cytoplasm"/>
    <property type="evidence" value="ECO:0007669"/>
    <property type="project" value="TreeGrafter"/>
</dbReference>
<dbReference type="SUPFAM" id="SSF51430">
    <property type="entry name" value="NAD(P)-linked oxidoreductase"/>
    <property type="match status" value="1"/>
</dbReference>
<dbReference type="InterPro" id="IPR036812">
    <property type="entry name" value="NAD(P)_OxRdtase_dom_sf"/>
</dbReference>
<dbReference type="Pfam" id="PF00248">
    <property type="entry name" value="Aldo_ket_red"/>
    <property type="match status" value="1"/>
</dbReference>
<reference evidence="3" key="1">
    <citation type="journal article" date="2023" name="Mol. Phylogenet. Evol.">
        <title>Genome-scale phylogeny and comparative genomics of the fungal order Sordariales.</title>
        <authorList>
            <person name="Hensen N."/>
            <person name="Bonometti L."/>
            <person name="Westerberg I."/>
            <person name="Brannstrom I.O."/>
            <person name="Guillou S."/>
            <person name="Cros-Aarteil S."/>
            <person name="Calhoun S."/>
            <person name="Haridas S."/>
            <person name="Kuo A."/>
            <person name="Mondo S."/>
            <person name="Pangilinan J."/>
            <person name="Riley R."/>
            <person name="LaButti K."/>
            <person name="Andreopoulos B."/>
            <person name="Lipzen A."/>
            <person name="Chen C."/>
            <person name="Yan M."/>
            <person name="Daum C."/>
            <person name="Ng V."/>
            <person name="Clum A."/>
            <person name="Steindorff A."/>
            <person name="Ohm R.A."/>
            <person name="Martin F."/>
            <person name="Silar P."/>
            <person name="Natvig D.O."/>
            <person name="Lalanne C."/>
            <person name="Gautier V."/>
            <person name="Ament-Velasquez S.L."/>
            <person name="Kruys A."/>
            <person name="Hutchinson M.I."/>
            <person name="Powell A.J."/>
            <person name="Barry K."/>
            <person name="Miller A.N."/>
            <person name="Grigoriev I.V."/>
            <person name="Debuchy R."/>
            <person name="Gladieux P."/>
            <person name="Hiltunen Thoren M."/>
            <person name="Johannesson H."/>
        </authorList>
    </citation>
    <scope>NUCLEOTIDE SEQUENCE</scope>
    <source>
        <strain evidence="3">CBS 508.74</strain>
    </source>
</reference>
<evidence type="ECO:0000313" key="4">
    <source>
        <dbReference type="Proteomes" id="UP001302812"/>
    </source>
</evidence>
<dbReference type="GeneID" id="89939409"/>
<dbReference type="PANTHER" id="PTHR43625:SF78">
    <property type="entry name" value="PYRIDOXAL REDUCTASE-RELATED"/>
    <property type="match status" value="1"/>
</dbReference>
<protein>
    <submittedName>
        <fullName evidence="3">Aldo/keto reductase</fullName>
    </submittedName>
</protein>
<dbReference type="PANTHER" id="PTHR43625">
    <property type="entry name" value="AFLATOXIN B1 ALDEHYDE REDUCTASE"/>
    <property type="match status" value="1"/>
</dbReference>
<keyword evidence="4" id="KW-1185">Reference proteome</keyword>
<dbReference type="Gene3D" id="3.20.20.100">
    <property type="entry name" value="NADP-dependent oxidoreductase domain"/>
    <property type="match status" value="1"/>
</dbReference>
<gene>
    <name evidence="3" type="ORF">N656DRAFT_779976</name>
</gene>
<dbReference type="GO" id="GO:0016491">
    <property type="term" value="F:oxidoreductase activity"/>
    <property type="evidence" value="ECO:0007669"/>
    <property type="project" value="UniProtKB-KW"/>
</dbReference>
<feature type="domain" description="NADP-dependent oxidoreductase" evidence="2">
    <location>
        <begin position="12"/>
        <end position="309"/>
    </location>
</feature>
<sequence>MGHTIQGKQVGNIGYGLMGLTWRPNKLPDEECFKAIKAALESGCNYMNGGEFYGPPDNNSLTLLNKYYEKYPEDKGRIVLNIKGCVGENFVTNASPAGVKASVENCVRMIGGKGRINQFEPARKDKNVDIETTIAALKEQVDAGNIRGISLSEVSAATIRRAAKVAKVESVEVELSLWCTEPLENGVAKACAELDIPILAYSPLGRGALTGKIKSLDDIPEGDFRRMLPRFQPEMLKHNLELVNHVEAMAAKKGCTPAQIAINWVLALSRRPGMPKIIPIPGASSPERVRENAVEIELTEEDMAELDGILSKFRPMGTRYHAHGMEALDTSTE</sequence>
<organism evidence="3 4">
    <name type="scientific">Canariomyces notabilis</name>
    <dbReference type="NCBI Taxonomy" id="2074819"/>
    <lineage>
        <taxon>Eukaryota</taxon>
        <taxon>Fungi</taxon>
        <taxon>Dikarya</taxon>
        <taxon>Ascomycota</taxon>
        <taxon>Pezizomycotina</taxon>
        <taxon>Sordariomycetes</taxon>
        <taxon>Sordariomycetidae</taxon>
        <taxon>Sordariales</taxon>
        <taxon>Chaetomiaceae</taxon>
        <taxon>Canariomyces</taxon>
    </lineage>
</organism>